<dbReference type="SUPFAM" id="SSF49899">
    <property type="entry name" value="Concanavalin A-like lectins/glucanases"/>
    <property type="match status" value="1"/>
</dbReference>
<feature type="region of interest" description="Disordered" evidence="2">
    <location>
        <begin position="243"/>
        <end position="287"/>
    </location>
</feature>
<feature type="region of interest" description="Disordered" evidence="2">
    <location>
        <begin position="1501"/>
        <end position="1534"/>
    </location>
</feature>
<dbReference type="InterPro" id="IPR011989">
    <property type="entry name" value="ARM-like"/>
</dbReference>
<feature type="compositionally biased region" description="Polar residues" evidence="2">
    <location>
        <begin position="1519"/>
        <end position="1534"/>
    </location>
</feature>
<name>A0A9P6J8Z7_MORAP</name>
<feature type="region of interest" description="Disordered" evidence="2">
    <location>
        <begin position="365"/>
        <end position="414"/>
    </location>
</feature>
<feature type="domain" description="DUF4704" evidence="3">
    <location>
        <begin position="2050"/>
        <end position="2176"/>
    </location>
</feature>
<feature type="compositionally biased region" description="Polar residues" evidence="2">
    <location>
        <begin position="582"/>
        <end position="591"/>
    </location>
</feature>
<feature type="compositionally biased region" description="Polar residues" evidence="2">
    <location>
        <begin position="2658"/>
        <end position="2670"/>
    </location>
</feature>
<dbReference type="InterPro" id="IPR031570">
    <property type="entry name" value="NBEA/BDCP_DUF4704"/>
</dbReference>
<feature type="region of interest" description="Disordered" evidence="2">
    <location>
        <begin position="2611"/>
        <end position="2685"/>
    </location>
</feature>
<feature type="coiled-coil region" evidence="1">
    <location>
        <begin position="2468"/>
        <end position="2520"/>
    </location>
</feature>
<feature type="region of interest" description="Disordered" evidence="2">
    <location>
        <begin position="2549"/>
        <end position="2597"/>
    </location>
</feature>
<feature type="compositionally biased region" description="Low complexity" evidence="2">
    <location>
        <begin position="1246"/>
        <end position="1265"/>
    </location>
</feature>
<dbReference type="InterPro" id="IPR013320">
    <property type="entry name" value="ConA-like_dom_sf"/>
</dbReference>
<keyword evidence="5" id="KW-1185">Reference proteome</keyword>
<feature type="compositionally biased region" description="Polar residues" evidence="2">
    <location>
        <begin position="1209"/>
        <end position="1222"/>
    </location>
</feature>
<sequence length="2888" mass="317631">MVRLVSATLLERLTGTIGSNPVFTGRDVQATALKLSSFLDTFDEAYNEMKIQAEQEHTDMSMERLYGDCSEIMITLFNAIEREASLKKSEKAKCMQEPLDRSLVLINLILKEEKYRRLVADAPDFISRLLSLLEKPGLPGSKVLFLRIIATIGESDRNKIEIAKREGYKKILRLLIADSPELTQEVVRTVNHLLEFNEDHSDMTDLALVAPGLKTSISTPQIPTEPKAGGIISFSPKTLLSRSSVQLSRSQSQHSSLPPRPKSFVMDRQPPRGTSPFDTPRRQNNIGRSLTGIDRVSQAISEVRGIFVQELGKIFPQLKDQDGLGILGMGTDEAGRLSTEKHYIPNAEQIQFTIAYYSQLVGQDSGSTDAISSAEAADSSEPPELPKRPDSAQRPEQSDLIPPSESQSLQPEAQTCKLAKRNSLKKMVSTPNFRVAKRPSLEARRNSEDRIASALSLATRGAAVELAQEEELLRKSQPDNVLKEFMRTQGALRSLMGILSDQTSISSKRSSKPPLSAGTRLATKIDIMETVCKVLFQNSENQLEFRAMDGYTTLLKVFDEIVVPNSGTKPMEHDPYHAAQDSLSADSATGDDSQEGWPGETNSQAGMEHMCRDHQSSVSKRSLLLGSLMAVFFDLALDGSARDMVQNTDAYHFLFRLLLESKQLDVRQQALYAVQDLISLNGLNAVAAWRCGEIDMVIGVLRGCLEFRCDSKSLQDTQWEMARHIGLDPLSADVRNVVFTGQTYFDDFVESEDTAVLAEMIERGSPVYQYVVGLTRLLEYMAVMLTQDNVYILYELSRLLMEIDLPEDSSIIINIVLRSVGRIVADMVARGVPIEEKFASIYLQIVRRMLENRRASRPLSGTPTREYDQEQERELRDCVHTEQRLMALHILGMILKGMGNSVDIFELLQGFDTLASTILLERRSCHHPAQQQPEEQAASYAASLAYPGLCQDCFRSDIVVSDLALWLFRELALQDSGNASIITWIITMLKSTLSGIEELRRQSDTAKGTSIYGHGLLHVQQDVQQDQAHSLLAYLYTKICGTVSLVFRKSSDSKLAFGEACGMQILLSVLSSTQHTDIATAALVAIGDFFAGYEGTKTLLGDSFGYDGFLEIVLDSCRPLDKVCCEIVLEVATVGNVMSTKSRPHVESDSSIYCTEVWPFIADLLDPQPLYHSVLPFTSPRKVGNRNSFRAGYSTSSLSKLDKHGGSPAYQTNGRGTPSRPSSVYLEEAMDLAGSSVLGAQGGLGSSLSTPSSSAASGNAGVTSGGSNRYSIFNMSPWSNSVTPSISISSAQEQLESSPMPLPQLVMDPFEPAGPDSSRRSSLHLHGSGRSTPAPSGVDTPLGEDGGTSNRPFEEQKLKGGITNRKRSNSRNLGGFGLNTTHLGFHSVVPSERIAFKQLAGIVFRDADAARMTLRLLGKIIECNNPKLATDYFNLLMSHRATKSYSPATMAYDSCCKFCSGEADSRMDLALTRQDILIYQDRLTSEPSKTMPALASAIKDSLGPLPELPTKFDRDASPRRNSTGRPRSESASALTAYSGRKAGGRYSGNNSGAFAGIQFNPLFIGEMEQQMMYAIEKISERVDPPAYFNFNGLNASLTTHPGTVDKVVSAKGGYTVSVWVKVTAFLEKETGLFCYEEENGSRTIFELYFKSLDQSNRYCLCVRTQHYPSPPEDFVFDRFDFAETGIWHHIVFVHHKTMKLMVDGCVIQSYGTFNQRRQEKEGTLVGVLGRKGRSSISGPTAHSPSMKEVSILSSSTLPNDIQKQHAYAMSSTSLSSSFQQLSQLAMQETSLGYFCGQTGKVHFLQGEWDQVTAEKVYNLGPASTDSWKTHDIKSAVICVLDPEGFTGDMDKEQDTSYGSSANSSNKRLTQGMLQGGLTIHMTQAMRNLIGQIGGIQLCFRFLEMNPSHLQLVGLRVISNLLYKSPENIVQFQNELNGYEIMYDLLLNTASELSVDHFGVLFDIAINGMIKDEHLILSNMPCVQLILRLLPHTIDSVQSYILRTLVDLIVESPENMRLWRGSFGMTTLFELFRTLPAHLRPFLMWTLESMMDGMTVQELGLLIGFIGHEEIELFEVRRDIIEMLFKRMTTDHGLVDLLGSGLEGVTVLIGLLDSPNEHFRILILKMIGILLSDNTKSGKAALDKPNIGIGLIRSTLEKYPLSMDVIQVLLGLAQNCYRCDANARLFEKGGVVAMSRKSADRMTSAPHQRSPLAMTPPPLPMRELPQLATTPEQHGSSFTVGSLDSNAPESRSATAEAKDTILQGSATPRKHVHSSNANAPYIKMNPVPVEPTFVGSGNLPTTGNAAAAASSTSLSSTGTAKFTDELTYASMIRLILELTGSLPHTDLVTHTLTDLKRLMTSENMRILWEAGWVNWVGAFMLDKAKVRVTSAAENLSYNRAMGVLDGMMQKMMIFDLSRKGSITARNKGSLVSRDEDVGVQLRLTEAALAWFDKNPNLDTDAANVICKGLVILFRRLEELSRKFEEKQRRAEKARLEALERERALQAQLRAQEQEQERLAMEAVSTALSGVLDSFGDSGHSDEYDTKSVLLRADEGDTDAEELSVDQRTTGEESLASEGLTAPLSGSISPTGSSASTLSLPLSTFSANAVLTRDASDSPGASRTPPGSNPTHVQHQQPHQHQLHQRQQPGRRHQRQLHQSRYSASFSNSSTPPALPDPTASMHMPSQDLTVSGSGGIFWPPLALYEHFANCINNLACYNNSAIRAAMKSSGLFKIRDSLLEKLGKMGNDPASGTGMANGGQYLGVPSHHHQHHQQHQHHHHHQQQQHHQLQHPSSFSGHDTHSQQNNTGSIHHSDNLHDTNYNSSGNINPSAGNTLYGNSSSHHVATPNSSATQGSTHPSDSNSTGSRARPRASQRQISAELGLGFQTHY</sequence>
<feature type="compositionally biased region" description="Polar residues" evidence="2">
    <location>
        <begin position="2617"/>
        <end position="2631"/>
    </location>
</feature>
<dbReference type="Pfam" id="PF15787">
    <property type="entry name" value="DUF4704"/>
    <property type="match status" value="1"/>
</dbReference>
<feature type="compositionally biased region" description="Low complexity" evidence="2">
    <location>
        <begin position="243"/>
        <end position="257"/>
    </location>
</feature>
<feature type="compositionally biased region" description="Polar residues" evidence="2">
    <location>
        <begin position="2791"/>
        <end position="2809"/>
    </location>
</feature>
<feature type="region of interest" description="Disordered" evidence="2">
    <location>
        <begin position="1243"/>
        <end position="1265"/>
    </location>
</feature>
<dbReference type="Proteomes" id="UP000738359">
    <property type="component" value="Unassembled WGS sequence"/>
</dbReference>
<evidence type="ECO:0000256" key="1">
    <source>
        <dbReference type="SAM" id="Coils"/>
    </source>
</evidence>
<dbReference type="Gene3D" id="1.25.10.10">
    <property type="entry name" value="Leucine-rich Repeat Variant"/>
    <property type="match status" value="2"/>
</dbReference>
<evidence type="ECO:0000256" key="2">
    <source>
        <dbReference type="SAM" id="MobiDB-lite"/>
    </source>
</evidence>
<reference evidence="4" key="1">
    <citation type="journal article" date="2020" name="Fungal Divers.">
        <title>Resolving the Mortierellaceae phylogeny through synthesis of multi-gene phylogenetics and phylogenomics.</title>
        <authorList>
            <person name="Vandepol N."/>
            <person name="Liber J."/>
            <person name="Desiro A."/>
            <person name="Na H."/>
            <person name="Kennedy M."/>
            <person name="Barry K."/>
            <person name="Grigoriev I.V."/>
            <person name="Miller A.N."/>
            <person name="O'Donnell K."/>
            <person name="Stajich J.E."/>
            <person name="Bonito G."/>
        </authorList>
    </citation>
    <scope>NUCLEOTIDE SEQUENCE</scope>
    <source>
        <strain evidence="4">CK1249</strain>
    </source>
</reference>
<feature type="region of interest" description="Disordered" evidence="2">
    <location>
        <begin position="582"/>
        <end position="603"/>
    </location>
</feature>
<feature type="compositionally biased region" description="Basic residues" evidence="2">
    <location>
        <begin position="2765"/>
        <end position="2783"/>
    </location>
</feature>
<feature type="compositionally biased region" description="Low complexity" evidence="2">
    <location>
        <begin position="2581"/>
        <end position="2597"/>
    </location>
</feature>
<protein>
    <recommendedName>
        <fullName evidence="3">DUF4704 domain-containing protein</fullName>
    </recommendedName>
</protein>
<feature type="compositionally biased region" description="Basic and acidic residues" evidence="2">
    <location>
        <begin position="384"/>
        <end position="397"/>
    </location>
</feature>
<dbReference type="Pfam" id="PF13385">
    <property type="entry name" value="Laminin_G_3"/>
    <property type="match status" value="1"/>
</dbReference>
<feature type="compositionally biased region" description="Polar residues" evidence="2">
    <location>
        <begin position="404"/>
        <end position="413"/>
    </location>
</feature>
<feature type="region of interest" description="Disordered" evidence="2">
    <location>
        <begin position="2744"/>
        <end position="2888"/>
    </location>
</feature>
<proteinExistence type="predicted"/>
<dbReference type="OrthoDB" id="5589702at2759"/>
<feature type="compositionally biased region" description="Polar residues" evidence="2">
    <location>
        <begin position="2226"/>
        <end position="2252"/>
    </location>
</feature>
<comment type="caution">
    <text evidence="4">The sequence shown here is derived from an EMBL/GenBank/DDBJ whole genome shotgun (WGS) entry which is preliminary data.</text>
</comment>
<feature type="region of interest" description="Disordered" evidence="2">
    <location>
        <begin position="2196"/>
        <end position="2272"/>
    </location>
</feature>
<dbReference type="Gene3D" id="2.60.120.200">
    <property type="match status" value="1"/>
</dbReference>
<dbReference type="EMBL" id="JAAAHY010000312">
    <property type="protein sequence ID" value="KAF9964878.1"/>
    <property type="molecule type" value="Genomic_DNA"/>
</dbReference>
<evidence type="ECO:0000313" key="4">
    <source>
        <dbReference type="EMBL" id="KAF9964878.1"/>
    </source>
</evidence>
<feature type="region of interest" description="Disordered" evidence="2">
    <location>
        <begin position="1196"/>
        <end position="1222"/>
    </location>
</feature>
<dbReference type="SUPFAM" id="SSF48371">
    <property type="entry name" value="ARM repeat"/>
    <property type="match status" value="2"/>
</dbReference>
<feature type="region of interest" description="Disordered" evidence="2">
    <location>
        <begin position="1283"/>
        <end position="1371"/>
    </location>
</feature>
<feature type="compositionally biased region" description="Basic residues" evidence="2">
    <location>
        <begin position="2639"/>
        <end position="2656"/>
    </location>
</feature>
<feature type="compositionally biased region" description="Low complexity" evidence="2">
    <location>
        <begin position="369"/>
        <end position="380"/>
    </location>
</feature>
<keyword evidence="1" id="KW-0175">Coiled coil</keyword>
<gene>
    <name evidence="4" type="ORF">BGZ70_005793</name>
</gene>
<evidence type="ECO:0000313" key="5">
    <source>
        <dbReference type="Proteomes" id="UP000738359"/>
    </source>
</evidence>
<dbReference type="InterPro" id="IPR016024">
    <property type="entry name" value="ARM-type_fold"/>
</dbReference>
<organism evidence="4 5">
    <name type="scientific">Mortierella alpina</name>
    <name type="common">Oleaginous fungus</name>
    <name type="synonym">Mortierella renispora</name>
    <dbReference type="NCBI Taxonomy" id="64518"/>
    <lineage>
        <taxon>Eukaryota</taxon>
        <taxon>Fungi</taxon>
        <taxon>Fungi incertae sedis</taxon>
        <taxon>Mucoromycota</taxon>
        <taxon>Mortierellomycotina</taxon>
        <taxon>Mortierellomycetes</taxon>
        <taxon>Mortierellales</taxon>
        <taxon>Mortierellaceae</taxon>
        <taxon>Mortierella</taxon>
    </lineage>
</organism>
<accession>A0A9P6J8Z7</accession>
<evidence type="ECO:0000259" key="3">
    <source>
        <dbReference type="Pfam" id="PF15787"/>
    </source>
</evidence>
<feature type="compositionally biased region" description="Polar residues" evidence="2">
    <location>
        <begin position="2817"/>
        <end position="2865"/>
    </location>
</feature>